<evidence type="ECO:0000256" key="2">
    <source>
        <dbReference type="ARBA" id="ARBA00023157"/>
    </source>
</evidence>
<protein>
    <submittedName>
        <fullName evidence="9 10">Thrombospondin type-1 domain-containing protein 7A-like</fullName>
    </submittedName>
</protein>
<evidence type="ECO:0000259" key="7">
    <source>
        <dbReference type="Pfam" id="PF19028"/>
    </source>
</evidence>
<evidence type="ECO:0000256" key="6">
    <source>
        <dbReference type="SAM" id="SignalP"/>
    </source>
</evidence>
<dbReference type="GeneID" id="110984030"/>
<feature type="domain" description="Spondin-like TSP1" evidence="7">
    <location>
        <begin position="132"/>
        <end position="184"/>
    </location>
</feature>
<accession>A0A8B7Z1M8</accession>
<dbReference type="GO" id="GO:0005886">
    <property type="term" value="C:plasma membrane"/>
    <property type="evidence" value="ECO:0007669"/>
    <property type="project" value="TreeGrafter"/>
</dbReference>
<evidence type="ECO:0000256" key="3">
    <source>
        <dbReference type="ARBA" id="ARBA00023180"/>
    </source>
</evidence>
<dbReference type="KEGG" id="aplc:110984030"/>
<dbReference type="Proteomes" id="UP000694845">
    <property type="component" value="Unplaced"/>
</dbReference>
<dbReference type="Gene3D" id="2.20.100.10">
    <property type="entry name" value="Thrombospondin type-1 (TSP1) repeat"/>
    <property type="match status" value="8"/>
</dbReference>
<feature type="region of interest" description="Disordered" evidence="4">
    <location>
        <begin position="1454"/>
        <end position="1474"/>
    </location>
</feature>
<feature type="domain" description="Spondin-like TSP1" evidence="7">
    <location>
        <begin position="515"/>
        <end position="569"/>
    </location>
</feature>
<organism evidence="8 10">
    <name type="scientific">Acanthaster planci</name>
    <name type="common">Crown-of-thorns starfish</name>
    <dbReference type="NCBI Taxonomy" id="133434"/>
    <lineage>
        <taxon>Eukaryota</taxon>
        <taxon>Metazoa</taxon>
        <taxon>Echinodermata</taxon>
        <taxon>Eleutherozoa</taxon>
        <taxon>Asterozoa</taxon>
        <taxon>Asteroidea</taxon>
        <taxon>Valvatacea</taxon>
        <taxon>Valvatida</taxon>
        <taxon>Acanthasteridae</taxon>
        <taxon>Acanthaster</taxon>
    </lineage>
</organism>
<keyword evidence="5" id="KW-1133">Transmembrane helix</keyword>
<dbReference type="GO" id="GO:0030036">
    <property type="term" value="P:actin cytoskeleton organization"/>
    <property type="evidence" value="ECO:0007669"/>
    <property type="project" value="TreeGrafter"/>
</dbReference>
<dbReference type="Pfam" id="PF00090">
    <property type="entry name" value="TSP_1"/>
    <property type="match status" value="3"/>
</dbReference>
<feature type="transmembrane region" description="Helical" evidence="5">
    <location>
        <begin position="1484"/>
        <end position="1508"/>
    </location>
</feature>
<evidence type="ECO:0000313" key="10">
    <source>
        <dbReference type="RefSeq" id="XP_022099509.1"/>
    </source>
</evidence>
<sequence length="1542" mass="168893">MGHFVEVLLVASLALAGPVQVLCGSMDSLPKSSNSSKGHKGNKLGPLEGGAKERTRDAGGITPPTSQQVFFRLSHDGWTPCERKNRTSCGRTLRNVTCIFTAKSKPVPMHYCASLVLSQPMYRPCDPCPEDCAMTVWSGWSECSSTCSPATRFRTRRVLTAARHGGRGCGDLSERGACSELPDCEVEVMVPIYTWKIGEWSSCRQAAQHAKVGCGLGQRFRSISCVDAQGEVVDNDLCSDDQDPQKRGMQPPSAETCSIPCNCQTSPWAAWGVCSQTCQNHLAPAQTGTVQTRTREIVRLPENGGLPCPSLAERRECEGEPLPDCPRFEWVAEEWQPCRLSPSNDETCGAGRQKRQVYCIQEGDSDRIPVTNDNCINSPVNATSLEPPGKRACWLACPVDCQLGEWQSWSPCSQSCQEGIQVRSREILVRPAHGGKECGPLAEAKECEFVECAWWHTSRWSKCFLNHGQTDCGQGSHVRTVYCMSALDELLEDEECPGASPAYQEECRIPCPTDCVISEWTDWGPCSKSCGKKGGTQMRTRQILAYSDLEEDSCLPENELTQLRPCNLHVSCQSYTWQVGAWQGCIRSSVSEAGCGQGAGIKHREVTCEKETGMAPDESYCDPASKPAAQRACDVPCPIDCRLSTWSALSGCSETCGASGMRVQMQIIVRLPAHGGTPCPSEADEDGLVVRVESCDDLPPCYSYHWNAGNWTDCEVVGTECGKGLQTREVHCERSDGTTVELGLCLRELLSTPPPSYQQCLVTCPGDCLLSEWTVFGPCAHDCGHLDHSGYCRMRSRTILSIAPAIDNAGELCPHIADSDLRNYMSCDDETFTYEWQNGTWQSCLLQEGAECGPGTMHRSVLCRRSDGVFVPDHFCQVSAAKPGTQQSCDVPCPVDCIVSEWIDWSPCTQACGQGIRTRLRNIQQQSVHGGRDCPHLIDSMICMEMPCAQLEWEVSQWGPCESIDPRSNCGSGAQTRRVSCKAGDNFEEECEERLPKPDASRGCVLPCPGDCVMTDWSDQTHCPSPCQQNSSKSQIRSVIRHPMATGEQCGDLTQTVLCTGADCIADGYRLVTGEWIHCKAVSGECGTGIRQRTFNCVNARGFPVSMHHCPFENITTSETCDVPCSVTCEPGKYSDWSPCSETCGLTGVMERSRVMESLYPGKKCSQKFTLSQTMPCNSVPCHTYAWERSFWSECRFETARGCGFGERTRFVECLRSDGLTVDHEYCIIQEFPDAQNPNAMNLFLSTANATVLNIETSQRCEKPCPGDCMMSPWSPQTPCYGSCYSQSDPPYVTRSRAVTRPARPGGVPCPENLIDQRSCPSDQAVCPNFTWQTGPFDTGTKSREVWCQIEDGSTVLNVTGGCVDALRPSPVLDCNPQCTALGAVCDQGSCRCAEGFEGNGHTCFPISGCVTDDHCPLPHFVCNQYGQCTCGSGFGLDIASGLCVESNVIPEGNGPASPTKSRTDDRNNRGNNNVEQYESKSDFWKWILIASLLMLALLVVIVGVFLIRRRRAREVGFNPIPTISDSDFPLTKMVKDVVTKC</sequence>
<feature type="signal peptide" evidence="6">
    <location>
        <begin position="1"/>
        <end position="16"/>
    </location>
</feature>
<evidence type="ECO:0000256" key="1">
    <source>
        <dbReference type="ARBA" id="ARBA00022729"/>
    </source>
</evidence>
<evidence type="ECO:0000313" key="8">
    <source>
        <dbReference type="Proteomes" id="UP000694845"/>
    </source>
</evidence>
<keyword evidence="5" id="KW-0812">Transmembrane</keyword>
<dbReference type="InterPro" id="IPR036383">
    <property type="entry name" value="TSP1_rpt_sf"/>
</dbReference>
<feature type="domain" description="Spondin-like TSP1" evidence="7">
    <location>
        <begin position="897"/>
        <end position="948"/>
    </location>
</feature>
<dbReference type="PANTHER" id="PTHR11311">
    <property type="entry name" value="SPONDIN"/>
    <property type="match status" value="1"/>
</dbReference>
<keyword evidence="5" id="KW-0472">Membrane</keyword>
<dbReference type="PROSITE" id="PS50092">
    <property type="entry name" value="TSP1"/>
    <property type="match status" value="12"/>
</dbReference>
<dbReference type="Pfam" id="PF19028">
    <property type="entry name" value="TSP1_spondin"/>
    <property type="match status" value="5"/>
</dbReference>
<keyword evidence="3" id="KW-0325">Glycoprotein</keyword>
<keyword evidence="2" id="KW-1015">Disulfide bond</keyword>
<evidence type="ECO:0000313" key="9">
    <source>
        <dbReference type="RefSeq" id="XP_022099508.1"/>
    </source>
</evidence>
<keyword evidence="1 6" id="KW-0732">Signal</keyword>
<dbReference type="InterPro" id="IPR051418">
    <property type="entry name" value="Spondin/Thrombospondin_T1"/>
</dbReference>
<dbReference type="OMA" id="RWSKCFL"/>
<feature type="region of interest" description="Disordered" evidence="4">
    <location>
        <begin position="30"/>
        <end position="65"/>
    </location>
</feature>
<dbReference type="FunFam" id="2.20.100.10:FF:000019">
    <property type="entry name" value="Thrombospondin type 1 domain containing 7A"/>
    <property type="match status" value="2"/>
</dbReference>
<keyword evidence="8" id="KW-1185">Reference proteome</keyword>
<dbReference type="OrthoDB" id="5814848at2759"/>
<dbReference type="PANTHER" id="PTHR11311:SF31">
    <property type="entry name" value="SPONDIN-LIKE TSP1 DOMAIN-CONTAINING PROTEIN"/>
    <property type="match status" value="1"/>
</dbReference>
<dbReference type="InterPro" id="IPR044004">
    <property type="entry name" value="TSP1_spondin_dom"/>
</dbReference>
<dbReference type="InterPro" id="IPR000884">
    <property type="entry name" value="TSP1_rpt"/>
</dbReference>
<dbReference type="RefSeq" id="XP_022099509.1">
    <property type="nucleotide sequence ID" value="XM_022243817.1"/>
</dbReference>
<evidence type="ECO:0000256" key="5">
    <source>
        <dbReference type="SAM" id="Phobius"/>
    </source>
</evidence>
<dbReference type="RefSeq" id="XP_022099508.1">
    <property type="nucleotide sequence ID" value="XM_022243816.1"/>
</dbReference>
<name>A0A8B7Z1M8_ACAPL</name>
<gene>
    <name evidence="9 10" type="primary">LOC110984030</name>
</gene>
<dbReference type="Pfam" id="PF19030">
    <property type="entry name" value="TSP1_ADAMTS"/>
    <property type="match status" value="2"/>
</dbReference>
<dbReference type="SMART" id="SM00209">
    <property type="entry name" value="TSP1"/>
    <property type="match status" value="17"/>
</dbReference>
<dbReference type="SUPFAM" id="SSF82895">
    <property type="entry name" value="TSP-1 type 1 repeat"/>
    <property type="match status" value="9"/>
</dbReference>
<proteinExistence type="predicted"/>
<feature type="domain" description="Spondin-like TSP1" evidence="7">
    <location>
        <begin position="263"/>
        <end position="321"/>
    </location>
</feature>
<feature type="chain" id="PRO_5044665658" evidence="6">
    <location>
        <begin position="17"/>
        <end position="1542"/>
    </location>
</feature>
<reference evidence="9 10" key="1">
    <citation type="submission" date="2025-04" db="UniProtKB">
        <authorList>
            <consortium name="RefSeq"/>
        </authorList>
    </citation>
    <scope>IDENTIFICATION</scope>
</reference>
<evidence type="ECO:0000256" key="4">
    <source>
        <dbReference type="SAM" id="MobiDB-lite"/>
    </source>
</evidence>
<feature type="domain" description="Spondin-like TSP1" evidence="7">
    <location>
        <begin position="401"/>
        <end position="452"/>
    </location>
</feature>